<dbReference type="AlphaFoldDB" id="A0A401KFA5"/>
<feature type="region of interest" description="Disordered" evidence="2">
    <location>
        <begin position="284"/>
        <end position="306"/>
    </location>
</feature>
<feature type="region of interest" description="Disordered" evidence="2">
    <location>
        <begin position="170"/>
        <end position="189"/>
    </location>
</feature>
<keyword evidence="5" id="KW-1185">Reference proteome</keyword>
<protein>
    <recommendedName>
        <fullName evidence="3">Transcription factor Iwr1 domain-containing protein</fullName>
    </recommendedName>
</protein>
<feature type="region of interest" description="Disordered" evidence="2">
    <location>
        <begin position="365"/>
        <end position="404"/>
    </location>
</feature>
<sequence>MEPNEAAAITIISLHHTSRGPSSPPLFDNTVEAASHFYRSTMSLPPEQINIKRRREEEPVETLYIQSELHQTKRRFTDFVFQRVQISGNSHEDSSSSPSSFSAARRKVLTPRSVSNTIYPTTGGVTNRAAGAGATVPLVRATSPGAEFREERRLANARKENEEKLRRALLSTPTESQLGTPSAVPASIGTDAARKVASSASSERESLASSPGRTQSLRRFQISRSTTPMSPLRSTGGGVQKRKDGAVAVLVEKLRRTPHSRQASMVADAAAQVDEQASMTVAGALAEEKPERPRKRPVVNQAERKWREERKSAISAAKQHISQVLDREAEAAHQSNWENESERLARELEKVALELDSEMDVTATETDYTQLSRPSRPPSVMPKPPLRYQPRTPNKHRAGASDAQVMQGPVEKLEEAANTLPGGPEEDESDGEYVYDTYIRKPLPDTGLLTDPLVGLDTDQEAWLRQHGIDANRQDIGVIVITQEDEEYWENFVEDEEDEDRWDSEDADSNDEELSWDDEEDDPTAIYNKYRTYARSDDEEFDFDDSASEGRHRSGFGFRSHVDSDGESW</sequence>
<dbReference type="InterPro" id="IPR013883">
    <property type="entry name" value="TF_Iwr1_dom"/>
</dbReference>
<dbReference type="PANTHER" id="PTHR28063:SF1">
    <property type="entry name" value="RNA POLYMERASE II NUCLEAR LOCALIZATION PROTEIN IWR1"/>
    <property type="match status" value="1"/>
</dbReference>
<dbReference type="STRING" id="105351.A0A401KFA5"/>
<name>A0A401KFA5_ASPAW</name>
<dbReference type="InterPro" id="IPR040150">
    <property type="entry name" value="Iwr1"/>
</dbReference>
<dbReference type="EMBL" id="BDHI01000001">
    <property type="protein sequence ID" value="GCB17931.1"/>
    <property type="molecule type" value="Genomic_DNA"/>
</dbReference>
<dbReference type="GO" id="GO:0005737">
    <property type="term" value="C:cytoplasm"/>
    <property type="evidence" value="ECO:0007669"/>
    <property type="project" value="TreeGrafter"/>
</dbReference>
<evidence type="ECO:0000256" key="2">
    <source>
        <dbReference type="SAM" id="MobiDB-lite"/>
    </source>
</evidence>
<gene>
    <name evidence="4" type="ORF">AAWM_00816</name>
</gene>
<comment type="caution">
    <text evidence="4">The sequence shown here is derived from an EMBL/GenBank/DDBJ whole genome shotgun (WGS) entry which is preliminary data.</text>
</comment>
<feature type="domain" description="Transcription factor Iwr1" evidence="3">
    <location>
        <begin position="432"/>
        <end position="513"/>
    </location>
</feature>
<feature type="compositionally biased region" description="Pro residues" evidence="2">
    <location>
        <begin position="375"/>
        <end position="387"/>
    </location>
</feature>
<feature type="compositionally biased region" description="Basic and acidic residues" evidence="2">
    <location>
        <begin position="560"/>
        <end position="569"/>
    </location>
</feature>
<feature type="region of interest" description="Disordered" evidence="2">
    <location>
        <begin position="538"/>
        <end position="569"/>
    </location>
</feature>
<feature type="compositionally biased region" description="Acidic residues" evidence="2">
    <location>
        <begin position="493"/>
        <end position="523"/>
    </location>
</feature>
<comment type="similarity">
    <text evidence="1">Belongs to the IWR1/SLC7A6OS family.</text>
</comment>
<evidence type="ECO:0000259" key="3">
    <source>
        <dbReference type="Pfam" id="PF08574"/>
    </source>
</evidence>
<organism evidence="4 5">
    <name type="scientific">Aspergillus awamori</name>
    <name type="common">Black koji mold</name>
    <dbReference type="NCBI Taxonomy" id="105351"/>
    <lineage>
        <taxon>Eukaryota</taxon>
        <taxon>Fungi</taxon>
        <taxon>Dikarya</taxon>
        <taxon>Ascomycota</taxon>
        <taxon>Pezizomycotina</taxon>
        <taxon>Eurotiomycetes</taxon>
        <taxon>Eurotiomycetidae</taxon>
        <taxon>Eurotiales</taxon>
        <taxon>Aspergillaceae</taxon>
        <taxon>Aspergillus</taxon>
    </lineage>
</organism>
<proteinExistence type="inferred from homology"/>
<feature type="compositionally biased region" description="Acidic residues" evidence="2">
    <location>
        <begin position="538"/>
        <end position="547"/>
    </location>
</feature>
<evidence type="ECO:0000313" key="4">
    <source>
        <dbReference type="EMBL" id="GCB17931.1"/>
    </source>
</evidence>
<dbReference type="GO" id="GO:0006606">
    <property type="term" value="P:protein import into nucleus"/>
    <property type="evidence" value="ECO:0007669"/>
    <property type="project" value="InterPro"/>
</dbReference>
<evidence type="ECO:0000256" key="1">
    <source>
        <dbReference type="ARBA" id="ARBA00010218"/>
    </source>
</evidence>
<dbReference type="Proteomes" id="UP000286921">
    <property type="component" value="Unassembled WGS sequence"/>
</dbReference>
<feature type="compositionally biased region" description="Polar residues" evidence="2">
    <location>
        <begin position="171"/>
        <end position="180"/>
    </location>
</feature>
<feature type="region of interest" description="Disordered" evidence="2">
    <location>
        <begin position="197"/>
        <end position="243"/>
    </location>
</feature>
<feature type="compositionally biased region" description="Polar residues" evidence="2">
    <location>
        <begin position="211"/>
        <end position="233"/>
    </location>
</feature>
<evidence type="ECO:0000313" key="5">
    <source>
        <dbReference type="Proteomes" id="UP000286921"/>
    </source>
</evidence>
<accession>A0A401KFA5</accession>
<reference evidence="4 5" key="1">
    <citation type="submission" date="2016-09" db="EMBL/GenBank/DDBJ databases">
        <title>Aspergillus awamori IFM 58123T.</title>
        <authorList>
            <person name="Kusuya Y."/>
            <person name="Shimizu M."/>
            <person name="Takahashi H."/>
            <person name="Yaguchi T."/>
        </authorList>
    </citation>
    <scope>NUCLEOTIDE SEQUENCE [LARGE SCALE GENOMIC DNA]</scope>
    <source>
        <strain evidence="4 5">IFM 58123</strain>
    </source>
</reference>
<dbReference type="PANTHER" id="PTHR28063">
    <property type="entry name" value="RNA POLYMERASE II NUCLEAR LOCALIZATION PROTEIN IWR1"/>
    <property type="match status" value="1"/>
</dbReference>
<feature type="region of interest" description="Disordered" evidence="2">
    <location>
        <begin position="493"/>
        <end position="525"/>
    </location>
</feature>
<dbReference type="Pfam" id="PF08574">
    <property type="entry name" value="Iwr1"/>
    <property type="match status" value="1"/>
</dbReference>